<keyword evidence="1" id="KW-1133">Transmembrane helix</keyword>
<name>A0A5J5KYB2_9MICC</name>
<keyword evidence="1" id="KW-0472">Membrane</keyword>
<evidence type="ECO:0000256" key="1">
    <source>
        <dbReference type="SAM" id="Phobius"/>
    </source>
</evidence>
<protein>
    <submittedName>
        <fullName evidence="2">Uncharacterized protein</fullName>
    </submittedName>
</protein>
<feature type="transmembrane region" description="Helical" evidence="1">
    <location>
        <begin position="12"/>
        <end position="32"/>
    </location>
</feature>
<gene>
    <name evidence="2" type="ORF">FCK90_09395</name>
</gene>
<dbReference type="EMBL" id="SZWF01000013">
    <property type="protein sequence ID" value="KAA9393875.1"/>
    <property type="molecule type" value="Genomic_DNA"/>
</dbReference>
<proteinExistence type="predicted"/>
<sequence length="74" mass="7703">MNGRNTRARPAILGLGVGCLIAIALNLGLWALGVSWASFNQQSILVPLGIFAIGSLLVLIGGRFGQKNTGKDPD</sequence>
<keyword evidence="1" id="KW-0812">Transmembrane</keyword>
<evidence type="ECO:0000313" key="3">
    <source>
        <dbReference type="Proteomes" id="UP000325957"/>
    </source>
</evidence>
<reference evidence="2 3" key="1">
    <citation type="submission" date="2019-05" db="EMBL/GenBank/DDBJ databases">
        <title>Kocuria coralli sp. nov., a novel actinobacterium isolated from coral reef seawater.</title>
        <authorList>
            <person name="Li J."/>
        </authorList>
    </citation>
    <scope>NUCLEOTIDE SEQUENCE [LARGE SCALE GENOMIC DNA]</scope>
    <source>
        <strain evidence="2 3">SCSIO 13007</strain>
    </source>
</reference>
<comment type="caution">
    <text evidence="2">The sequence shown here is derived from an EMBL/GenBank/DDBJ whole genome shotgun (WGS) entry which is preliminary data.</text>
</comment>
<organism evidence="2 3">
    <name type="scientific">Kocuria coralli</name>
    <dbReference type="NCBI Taxonomy" id="1461025"/>
    <lineage>
        <taxon>Bacteria</taxon>
        <taxon>Bacillati</taxon>
        <taxon>Actinomycetota</taxon>
        <taxon>Actinomycetes</taxon>
        <taxon>Micrococcales</taxon>
        <taxon>Micrococcaceae</taxon>
        <taxon>Kocuria</taxon>
    </lineage>
</organism>
<evidence type="ECO:0000313" key="2">
    <source>
        <dbReference type="EMBL" id="KAA9393875.1"/>
    </source>
</evidence>
<keyword evidence="3" id="KW-1185">Reference proteome</keyword>
<dbReference type="RefSeq" id="WP_158034055.1">
    <property type="nucleotide sequence ID" value="NZ_ML708619.1"/>
</dbReference>
<dbReference type="Proteomes" id="UP000325957">
    <property type="component" value="Unassembled WGS sequence"/>
</dbReference>
<dbReference type="AlphaFoldDB" id="A0A5J5KYB2"/>
<feature type="transmembrane region" description="Helical" evidence="1">
    <location>
        <begin position="44"/>
        <end position="62"/>
    </location>
</feature>
<accession>A0A5J5KYB2</accession>